<dbReference type="PROSITE" id="PS51257">
    <property type="entry name" value="PROKAR_LIPOPROTEIN"/>
    <property type="match status" value="1"/>
</dbReference>
<protein>
    <recommendedName>
        <fullName evidence="1">Lipid/polyisoprenoid-binding YceI-like domain-containing protein</fullName>
    </recommendedName>
</protein>
<dbReference type="InterPro" id="IPR036761">
    <property type="entry name" value="TTHA0802/YceI-like_sf"/>
</dbReference>
<dbReference type="InterPro" id="IPR007372">
    <property type="entry name" value="Lipid/polyisoprenoid-bd_YceI"/>
</dbReference>
<evidence type="ECO:0000313" key="3">
    <source>
        <dbReference type="Proteomes" id="UP000662074"/>
    </source>
</evidence>
<comment type="caution">
    <text evidence="2">The sequence shown here is derived from an EMBL/GenBank/DDBJ whole genome shotgun (WGS) entry which is preliminary data.</text>
</comment>
<name>A0A917N089_9SPHI</name>
<dbReference type="Proteomes" id="UP000662074">
    <property type="component" value="Unassembled WGS sequence"/>
</dbReference>
<reference evidence="2" key="2">
    <citation type="submission" date="2020-09" db="EMBL/GenBank/DDBJ databases">
        <authorList>
            <person name="Sun Q."/>
            <person name="Sedlacek I."/>
        </authorList>
    </citation>
    <scope>NUCLEOTIDE SEQUENCE</scope>
    <source>
        <strain evidence="2">CCM 8711</strain>
    </source>
</reference>
<gene>
    <name evidence="2" type="ORF">GCM10011425_08680</name>
</gene>
<dbReference type="PANTHER" id="PTHR34406:SF1">
    <property type="entry name" value="PROTEIN YCEI"/>
    <property type="match status" value="1"/>
</dbReference>
<evidence type="ECO:0000313" key="2">
    <source>
        <dbReference type="EMBL" id="GGI49656.1"/>
    </source>
</evidence>
<dbReference type="EMBL" id="BMDO01000001">
    <property type="protein sequence ID" value="GGI49656.1"/>
    <property type="molecule type" value="Genomic_DNA"/>
</dbReference>
<sequence length="224" mass="25128">MNNKPSINYLLLIIIPMVFSCYEPVKEDNKKNLPASSPALHVKNKKYMLIDTKASFLTWQGASLNGLINTQTGYIYISNGELMVENGQVKSGTIEVGMNTIEDKNHGSDNKLVNHLKDPDFFDTKRFPFSTIVITGVALVNGEDRKVTGDLTIKGITHAVTFPAKIKVKNGMVTANAQLVIDRTKWDVRYKSAKFYNNLANQTMSDSIKFYIHIIAKKQTPDLR</sequence>
<dbReference type="SMART" id="SM00867">
    <property type="entry name" value="YceI"/>
    <property type="match status" value="1"/>
</dbReference>
<accession>A0A917N089</accession>
<reference evidence="2" key="1">
    <citation type="journal article" date="2014" name="Int. J. Syst. Evol. Microbiol.">
        <title>Complete genome sequence of Corynebacterium casei LMG S-19264T (=DSM 44701T), isolated from a smear-ripened cheese.</title>
        <authorList>
            <consortium name="US DOE Joint Genome Institute (JGI-PGF)"/>
            <person name="Walter F."/>
            <person name="Albersmeier A."/>
            <person name="Kalinowski J."/>
            <person name="Ruckert C."/>
        </authorList>
    </citation>
    <scope>NUCLEOTIDE SEQUENCE</scope>
    <source>
        <strain evidence="2">CCM 8711</strain>
    </source>
</reference>
<dbReference type="Gene3D" id="2.40.128.110">
    <property type="entry name" value="Lipid/polyisoprenoid-binding, YceI-like"/>
    <property type="match status" value="1"/>
</dbReference>
<evidence type="ECO:0000259" key="1">
    <source>
        <dbReference type="SMART" id="SM00867"/>
    </source>
</evidence>
<keyword evidence="3" id="KW-1185">Reference proteome</keyword>
<proteinExistence type="predicted"/>
<organism evidence="2 3">
    <name type="scientific">Mucilaginibacter galii</name>
    <dbReference type="NCBI Taxonomy" id="2005073"/>
    <lineage>
        <taxon>Bacteria</taxon>
        <taxon>Pseudomonadati</taxon>
        <taxon>Bacteroidota</taxon>
        <taxon>Sphingobacteriia</taxon>
        <taxon>Sphingobacteriales</taxon>
        <taxon>Sphingobacteriaceae</taxon>
        <taxon>Mucilaginibacter</taxon>
    </lineage>
</organism>
<dbReference type="AlphaFoldDB" id="A0A917N089"/>
<feature type="domain" description="Lipid/polyisoprenoid-binding YceI-like" evidence="1">
    <location>
        <begin position="46"/>
        <end position="217"/>
    </location>
</feature>
<dbReference type="SUPFAM" id="SSF101874">
    <property type="entry name" value="YceI-like"/>
    <property type="match status" value="1"/>
</dbReference>
<dbReference type="PANTHER" id="PTHR34406">
    <property type="entry name" value="PROTEIN YCEI"/>
    <property type="match status" value="1"/>
</dbReference>
<dbReference type="Pfam" id="PF04264">
    <property type="entry name" value="YceI"/>
    <property type="match status" value="1"/>
</dbReference>